<name>A0A9Q0DUN2_9TELE</name>
<dbReference type="AlphaFoldDB" id="A0A9Q0DUN2"/>
<organism evidence="1 2">
    <name type="scientific">Muraenolepis orangiensis</name>
    <name type="common">Patagonian moray cod</name>
    <dbReference type="NCBI Taxonomy" id="630683"/>
    <lineage>
        <taxon>Eukaryota</taxon>
        <taxon>Metazoa</taxon>
        <taxon>Chordata</taxon>
        <taxon>Craniata</taxon>
        <taxon>Vertebrata</taxon>
        <taxon>Euteleostomi</taxon>
        <taxon>Actinopterygii</taxon>
        <taxon>Neopterygii</taxon>
        <taxon>Teleostei</taxon>
        <taxon>Neoteleostei</taxon>
        <taxon>Acanthomorphata</taxon>
        <taxon>Zeiogadaria</taxon>
        <taxon>Gadariae</taxon>
        <taxon>Gadiformes</taxon>
        <taxon>Muraenolepidoidei</taxon>
        <taxon>Muraenolepididae</taxon>
        <taxon>Muraenolepis</taxon>
    </lineage>
</organism>
<gene>
    <name evidence="1" type="ORF">NHX12_004136</name>
</gene>
<protein>
    <submittedName>
        <fullName evidence="1">Uncharacterized protein</fullName>
    </submittedName>
</protein>
<dbReference type="EMBL" id="JANIIK010000111">
    <property type="protein sequence ID" value="KAJ3594831.1"/>
    <property type="molecule type" value="Genomic_DNA"/>
</dbReference>
<evidence type="ECO:0000313" key="1">
    <source>
        <dbReference type="EMBL" id="KAJ3594831.1"/>
    </source>
</evidence>
<dbReference type="Proteomes" id="UP001148018">
    <property type="component" value="Unassembled WGS sequence"/>
</dbReference>
<evidence type="ECO:0000313" key="2">
    <source>
        <dbReference type="Proteomes" id="UP001148018"/>
    </source>
</evidence>
<accession>A0A9Q0DUN2</accession>
<proteinExistence type="predicted"/>
<comment type="caution">
    <text evidence="1">The sequence shown here is derived from an EMBL/GenBank/DDBJ whole genome shotgun (WGS) entry which is preliminary data.</text>
</comment>
<keyword evidence="2" id="KW-1185">Reference proteome</keyword>
<sequence>MERVVTCFLFSQLMPTTSSSDQCLQCNKPYPTVTNFNNGLEASSDSDDEDKLHIVEEESLQEPDATTNAKAAIANGDQASDAIHAASAVLAQNGSWNGGPKGLLLGEAMLVPRGSGITIDI</sequence>
<dbReference type="OrthoDB" id="8896987at2759"/>
<reference evidence="1" key="1">
    <citation type="submission" date="2022-07" db="EMBL/GenBank/DDBJ databases">
        <title>Chromosome-level genome of Muraenolepis orangiensis.</title>
        <authorList>
            <person name="Kim J."/>
        </authorList>
    </citation>
    <scope>NUCLEOTIDE SEQUENCE</scope>
    <source>
        <strain evidence="1">KU_S4_2022</strain>
        <tissue evidence="1">Muscle</tissue>
    </source>
</reference>